<keyword evidence="3" id="KW-1185">Reference proteome</keyword>
<organism evidence="2 3">
    <name type="scientific">Pandoraea anhela</name>
    <dbReference type="NCBI Taxonomy" id="2508295"/>
    <lineage>
        <taxon>Bacteria</taxon>
        <taxon>Pseudomonadati</taxon>
        <taxon>Pseudomonadota</taxon>
        <taxon>Betaproteobacteria</taxon>
        <taxon>Burkholderiales</taxon>
        <taxon>Burkholderiaceae</taxon>
        <taxon>Pandoraea</taxon>
    </lineage>
</organism>
<sequence length="84" mass="8753">MLGGNSSVFASICTDVKPESMTRPANDKANATSGSLVWLSAVKSGTEKSVVLTPKIISTLRRPITSDSSPNNGCSGTSAMLCYR</sequence>
<evidence type="ECO:0000256" key="1">
    <source>
        <dbReference type="SAM" id="MobiDB-lite"/>
    </source>
</evidence>
<accession>A0A5E4SXJ9</accession>
<name>A0A5E4SXJ9_9BURK</name>
<reference evidence="2 3" key="1">
    <citation type="submission" date="2019-08" db="EMBL/GenBank/DDBJ databases">
        <authorList>
            <person name="Peeters C."/>
        </authorList>
    </citation>
    <scope>NUCLEOTIDE SEQUENCE [LARGE SCALE GENOMIC DNA]</scope>
    <source>
        <strain evidence="2 3">LMG 31108</strain>
    </source>
</reference>
<gene>
    <name evidence="2" type="ORF">PAN31108_01074</name>
</gene>
<proteinExistence type="predicted"/>
<dbReference type="Proteomes" id="UP000406256">
    <property type="component" value="Unassembled WGS sequence"/>
</dbReference>
<protein>
    <submittedName>
        <fullName evidence="2">Uncharacterized protein</fullName>
    </submittedName>
</protein>
<dbReference type="AlphaFoldDB" id="A0A5E4SXJ9"/>
<evidence type="ECO:0000313" key="3">
    <source>
        <dbReference type="Proteomes" id="UP000406256"/>
    </source>
</evidence>
<dbReference type="EMBL" id="CABPSB010000002">
    <property type="protein sequence ID" value="VVD80367.1"/>
    <property type="molecule type" value="Genomic_DNA"/>
</dbReference>
<feature type="compositionally biased region" description="Polar residues" evidence="1">
    <location>
        <begin position="65"/>
        <end position="78"/>
    </location>
</feature>
<feature type="region of interest" description="Disordered" evidence="1">
    <location>
        <begin position="62"/>
        <end position="84"/>
    </location>
</feature>
<evidence type="ECO:0000313" key="2">
    <source>
        <dbReference type="EMBL" id="VVD80367.1"/>
    </source>
</evidence>